<gene>
    <name evidence="1" type="ORF">B4135_2574</name>
</gene>
<protein>
    <submittedName>
        <fullName evidence="1">Uncharacterized protein</fullName>
    </submittedName>
</protein>
<evidence type="ECO:0000313" key="2">
    <source>
        <dbReference type="Proteomes" id="UP000075683"/>
    </source>
</evidence>
<sequence length="67" mass="8282">MARGMEDWFHFALFFAYRLGREDCCLTKRRNDERSFLDVNVQHALFHRMRMVQHPGKNVRHFWKNVQ</sequence>
<proteinExistence type="predicted"/>
<dbReference type="Proteomes" id="UP000075683">
    <property type="component" value="Unassembled WGS sequence"/>
</dbReference>
<reference evidence="1 2" key="1">
    <citation type="submission" date="2016-01" db="EMBL/GenBank/DDBJ databases">
        <title>Draft Genome Sequences of Seven Thermophilic Sporeformers Isolated from Foods.</title>
        <authorList>
            <person name="Berendsen E.M."/>
            <person name="Wells-Bennik M.H."/>
            <person name="Krawcyk A.O."/>
            <person name="De Jong A."/>
            <person name="Holsappel S."/>
            <person name="Eijlander R.T."/>
            <person name="Kuipers O.P."/>
        </authorList>
    </citation>
    <scope>NUCLEOTIDE SEQUENCE [LARGE SCALE GENOMIC DNA]</scope>
    <source>
        <strain evidence="1 2">B4135</strain>
    </source>
</reference>
<name>A0A150LXA3_9BACI</name>
<comment type="caution">
    <text evidence="1">The sequence shown here is derived from an EMBL/GenBank/DDBJ whole genome shotgun (WGS) entry which is preliminary data.</text>
</comment>
<dbReference type="STRING" id="301148.B4135_2574"/>
<dbReference type="EMBL" id="LQYT01000058">
    <property type="protein sequence ID" value="KYD16895.1"/>
    <property type="molecule type" value="Genomic_DNA"/>
</dbReference>
<dbReference type="AlphaFoldDB" id="A0A150LXA3"/>
<evidence type="ECO:0000313" key="1">
    <source>
        <dbReference type="EMBL" id="KYD16895.1"/>
    </source>
</evidence>
<accession>A0A150LXA3</accession>
<organism evidence="1 2">
    <name type="scientific">Caldibacillus debilis</name>
    <dbReference type="NCBI Taxonomy" id="301148"/>
    <lineage>
        <taxon>Bacteria</taxon>
        <taxon>Bacillati</taxon>
        <taxon>Bacillota</taxon>
        <taxon>Bacilli</taxon>
        <taxon>Bacillales</taxon>
        <taxon>Bacillaceae</taxon>
        <taxon>Caldibacillus</taxon>
    </lineage>
</organism>